<dbReference type="InterPro" id="IPR011044">
    <property type="entry name" value="Quino_amine_DH_bsu"/>
</dbReference>
<evidence type="ECO:0000313" key="2">
    <source>
        <dbReference type="Proteomes" id="UP000441717"/>
    </source>
</evidence>
<reference evidence="1 2" key="1">
    <citation type="submission" date="2019-10" db="EMBL/GenBank/DDBJ databases">
        <title>Comparative genomics of sulfur disproportionating microorganisms.</title>
        <authorList>
            <person name="Ward L.M."/>
            <person name="Bertran E."/>
            <person name="Johnston D."/>
        </authorList>
    </citation>
    <scope>NUCLEOTIDE SEQUENCE [LARGE SCALE GENOMIC DNA]</scope>
    <source>
        <strain evidence="1 2">DSM 14055</strain>
    </source>
</reference>
<evidence type="ECO:0000313" key="1">
    <source>
        <dbReference type="EMBL" id="MQL52785.1"/>
    </source>
</evidence>
<keyword evidence="2" id="KW-1185">Reference proteome</keyword>
<name>A0A6N7IRM8_9FIRM</name>
<dbReference type="AlphaFoldDB" id="A0A6N7IRM8"/>
<gene>
    <name evidence="1" type="ORF">GFC01_11030</name>
</gene>
<comment type="caution">
    <text evidence="1">The sequence shown here is derived from an EMBL/GenBank/DDBJ whole genome shotgun (WGS) entry which is preliminary data.</text>
</comment>
<proteinExistence type="predicted"/>
<sequence>MRKVFKLAVWLATALVLQGGIYFYLDQVLLAPASSFQVGGATGESDTVTSGKVYYSRDHRYMALVKTDRVEIYAMPNKKLVRTVEMKDKQVSYFKWLDDRDLALMGLYQSVSGYTYATLTQLFPQEGMHEVSTTISKLPAGSKITDVAFSTATNVIYIQVKTGRDTYHIYRTDANHTLARIPLNTSRIGRITTMFDRDCLIYDDLANNTVNIREGNGSWRVISPPGAKYRLVGVDHENNIYITRLNQDGLGESIYRGRLQVGFTHDRDLKTPMDTRDLKLSDITG</sequence>
<dbReference type="EMBL" id="WHYR01000029">
    <property type="protein sequence ID" value="MQL52785.1"/>
    <property type="molecule type" value="Genomic_DNA"/>
</dbReference>
<dbReference type="RefSeq" id="WP_152947215.1">
    <property type="nucleotide sequence ID" value="NZ_WHYR01000029.1"/>
</dbReference>
<accession>A0A6N7IRM8</accession>
<evidence type="ECO:0008006" key="3">
    <source>
        <dbReference type="Google" id="ProtNLM"/>
    </source>
</evidence>
<organism evidence="1 2">
    <name type="scientific">Desulfofundulus thermobenzoicus</name>
    <dbReference type="NCBI Taxonomy" id="29376"/>
    <lineage>
        <taxon>Bacteria</taxon>
        <taxon>Bacillati</taxon>
        <taxon>Bacillota</taxon>
        <taxon>Clostridia</taxon>
        <taxon>Eubacteriales</taxon>
        <taxon>Peptococcaceae</taxon>
        <taxon>Desulfofundulus</taxon>
    </lineage>
</organism>
<dbReference type="OrthoDB" id="1630871at2"/>
<protein>
    <recommendedName>
        <fullName evidence="3">DUF5050 domain-containing protein</fullName>
    </recommendedName>
</protein>
<dbReference type="SUPFAM" id="SSF50969">
    <property type="entry name" value="YVTN repeat-like/Quinoprotein amine dehydrogenase"/>
    <property type="match status" value="1"/>
</dbReference>
<dbReference type="Proteomes" id="UP000441717">
    <property type="component" value="Unassembled WGS sequence"/>
</dbReference>